<dbReference type="eggNOG" id="COG0234">
    <property type="taxonomic scope" value="Bacteria"/>
</dbReference>
<dbReference type="EMBL" id="CP001279">
    <property type="protein sequence ID" value="ACM92223.1"/>
    <property type="molecule type" value="Genomic_DNA"/>
</dbReference>
<evidence type="ECO:0000256" key="2">
    <source>
        <dbReference type="ARBA" id="ARBA00023186"/>
    </source>
</evidence>
<dbReference type="GO" id="GO:0044183">
    <property type="term" value="F:protein folding chaperone"/>
    <property type="evidence" value="ECO:0007669"/>
    <property type="project" value="InterPro"/>
</dbReference>
<dbReference type="SUPFAM" id="SSF50129">
    <property type="entry name" value="GroES-like"/>
    <property type="match status" value="1"/>
</dbReference>
<dbReference type="KEGG" id="nam:NAMH_1495"/>
<dbReference type="HAMAP" id="MF_00580">
    <property type="entry name" value="CH10"/>
    <property type="match status" value="1"/>
</dbReference>
<dbReference type="OrthoDB" id="9806791at2"/>
<protein>
    <recommendedName>
        <fullName evidence="3">Co-chaperonin GroES</fullName>
    </recommendedName>
    <alternativeName>
        <fullName evidence="3">10 kDa chaperonin</fullName>
    </alternativeName>
    <alternativeName>
        <fullName evidence="3">Chaperonin-10</fullName>
        <shortName evidence="3">Cpn10</shortName>
    </alternativeName>
</protein>
<comment type="similarity">
    <text evidence="1 3 4">Belongs to the GroES chaperonin family.</text>
</comment>
<keyword evidence="6" id="KW-1185">Reference proteome</keyword>
<dbReference type="InterPro" id="IPR020818">
    <property type="entry name" value="Chaperonin_GroES"/>
</dbReference>
<keyword evidence="2 3" id="KW-0143">Chaperone</keyword>
<comment type="function">
    <text evidence="3 4">Together with the chaperonin GroEL, plays an essential role in assisting protein folding. The GroEL-GroES system forms a nano-cage that allows encapsulation of the non-native substrate proteins and provides a physical environment optimized to promote and accelerate protein folding. GroES binds to the apical surface of the GroEL ring, thereby capping the opening of the GroEL channel.</text>
</comment>
<dbReference type="InterPro" id="IPR011032">
    <property type="entry name" value="GroES-like_sf"/>
</dbReference>
<dbReference type="AlphaFoldDB" id="B9L697"/>
<name>B9L697_NAUPA</name>
<comment type="subunit">
    <text evidence="3">Heptamer of 7 subunits arranged in a ring. Interacts with the chaperonin GroEL.</text>
</comment>
<evidence type="ECO:0000256" key="1">
    <source>
        <dbReference type="ARBA" id="ARBA00006975"/>
    </source>
</evidence>
<dbReference type="FunFam" id="2.30.33.40:FF:000001">
    <property type="entry name" value="10 kDa chaperonin"/>
    <property type="match status" value="1"/>
</dbReference>
<sequence>MFKPIGLRVLVERVEEEAKTASGIIIPDNAKEKPLEGKIVAISKEVEEDENLPLKEGDKVVFAKYSGTDITIEGKEYLVLNTDDILGIIE</sequence>
<dbReference type="CDD" id="cd00320">
    <property type="entry name" value="cpn10"/>
    <property type="match status" value="1"/>
</dbReference>
<evidence type="ECO:0000256" key="3">
    <source>
        <dbReference type="HAMAP-Rule" id="MF_00580"/>
    </source>
</evidence>
<dbReference type="RefSeq" id="WP_012663595.1">
    <property type="nucleotide sequence ID" value="NC_012115.1"/>
</dbReference>
<dbReference type="InterPro" id="IPR037124">
    <property type="entry name" value="Chaperonin_GroES_sf"/>
</dbReference>
<comment type="subcellular location">
    <subcellularLocation>
        <location evidence="3">Cytoplasm</location>
    </subcellularLocation>
</comment>
<dbReference type="PANTHER" id="PTHR10772">
    <property type="entry name" value="10 KDA HEAT SHOCK PROTEIN"/>
    <property type="match status" value="1"/>
</dbReference>
<dbReference type="PRINTS" id="PR00297">
    <property type="entry name" value="CHAPERONIN10"/>
</dbReference>
<organism evidence="5 6">
    <name type="scientific">Nautilia profundicola (strain ATCC BAA-1463 / DSM 18972 / AmH)</name>
    <dbReference type="NCBI Taxonomy" id="598659"/>
    <lineage>
        <taxon>Bacteria</taxon>
        <taxon>Pseudomonadati</taxon>
        <taxon>Campylobacterota</taxon>
        <taxon>Epsilonproteobacteria</taxon>
        <taxon>Nautiliales</taxon>
        <taxon>Nautiliaceae</taxon>
        <taxon>Nautilia</taxon>
    </lineage>
</organism>
<reference evidence="5 6" key="1">
    <citation type="journal article" date="2009" name="PLoS Genet.">
        <title>Adaptations to submarine hydrothermal environments exemplified by the genome of Nautilia profundicola.</title>
        <authorList>
            <person name="Campbell B.J."/>
            <person name="Smith J.L."/>
            <person name="Hanson T.E."/>
            <person name="Klotz M.G."/>
            <person name="Stein L.Y."/>
            <person name="Lee C.K."/>
            <person name="Wu D."/>
            <person name="Robinson J.M."/>
            <person name="Khouri H.M."/>
            <person name="Eisen J.A."/>
            <person name="Cary S.C."/>
        </authorList>
    </citation>
    <scope>NUCLEOTIDE SEQUENCE [LARGE SCALE GENOMIC DNA]</scope>
    <source>
        <strain evidence="6">ATCC BAA-1463 / DSM 18972 / AmH</strain>
    </source>
</reference>
<dbReference type="Pfam" id="PF00166">
    <property type="entry name" value="Cpn10"/>
    <property type="match status" value="1"/>
</dbReference>
<dbReference type="Proteomes" id="UP000000448">
    <property type="component" value="Chromosome"/>
</dbReference>
<keyword evidence="3" id="KW-0963">Cytoplasm</keyword>
<dbReference type="GO" id="GO:0051082">
    <property type="term" value="F:unfolded protein binding"/>
    <property type="evidence" value="ECO:0007669"/>
    <property type="project" value="TreeGrafter"/>
</dbReference>
<dbReference type="GO" id="GO:0005524">
    <property type="term" value="F:ATP binding"/>
    <property type="evidence" value="ECO:0007669"/>
    <property type="project" value="InterPro"/>
</dbReference>
<accession>B9L697</accession>
<dbReference type="STRING" id="598659.NAMH_1495"/>
<evidence type="ECO:0000256" key="4">
    <source>
        <dbReference type="RuleBase" id="RU000535"/>
    </source>
</evidence>
<evidence type="ECO:0000313" key="6">
    <source>
        <dbReference type="Proteomes" id="UP000000448"/>
    </source>
</evidence>
<dbReference type="HOGENOM" id="CLU_132825_2_0_7"/>
<proteinExistence type="inferred from homology"/>
<evidence type="ECO:0000313" key="5">
    <source>
        <dbReference type="EMBL" id="ACM92223.1"/>
    </source>
</evidence>
<dbReference type="GO" id="GO:0051087">
    <property type="term" value="F:protein-folding chaperone binding"/>
    <property type="evidence" value="ECO:0007669"/>
    <property type="project" value="TreeGrafter"/>
</dbReference>
<dbReference type="GO" id="GO:0005737">
    <property type="term" value="C:cytoplasm"/>
    <property type="evidence" value="ECO:0007669"/>
    <property type="project" value="UniProtKB-SubCell"/>
</dbReference>
<dbReference type="GO" id="GO:0046872">
    <property type="term" value="F:metal ion binding"/>
    <property type="evidence" value="ECO:0007669"/>
    <property type="project" value="TreeGrafter"/>
</dbReference>
<gene>
    <name evidence="3 5" type="primary">groS</name>
    <name evidence="3" type="synonym">groES</name>
    <name evidence="5" type="ordered locus">NAMH_1495</name>
</gene>
<dbReference type="NCBIfam" id="NF001537">
    <property type="entry name" value="PRK00364.3-3"/>
    <property type="match status" value="1"/>
</dbReference>
<dbReference type="PANTHER" id="PTHR10772:SF63">
    <property type="entry name" value="20 KDA CHAPERONIN, CHLOROPLASTIC"/>
    <property type="match status" value="1"/>
</dbReference>
<dbReference type="Gene3D" id="2.30.33.40">
    <property type="entry name" value="GroES chaperonin"/>
    <property type="match status" value="1"/>
</dbReference>
<dbReference type="SMART" id="SM00883">
    <property type="entry name" value="Cpn10"/>
    <property type="match status" value="1"/>
</dbReference>
<dbReference type="NCBIfam" id="NF001531">
    <property type="entry name" value="PRK00364.2-2"/>
    <property type="match status" value="1"/>
</dbReference>